<comment type="caution">
    <text evidence="1">The sequence shown here is derived from an EMBL/GenBank/DDBJ whole genome shotgun (WGS) entry which is preliminary data.</text>
</comment>
<dbReference type="Gene3D" id="1.10.10.10">
    <property type="entry name" value="Winged helix-like DNA-binding domain superfamily/Winged helix DNA-binding domain"/>
    <property type="match status" value="1"/>
</dbReference>
<dbReference type="Proteomes" id="UP000656813">
    <property type="component" value="Unassembled WGS sequence"/>
</dbReference>
<organism evidence="1 2">
    <name type="scientific">Pullulanibacillus pueri</name>
    <dbReference type="NCBI Taxonomy" id="1437324"/>
    <lineage>
        <taxon>Bacteria</taxon>
        <taxon>Bacillati</taxon>
        <taxon>Bacillota</taxon>
        <taxon>Bacilli</taxon>
        <taxon>Bacillales</taxon>
        <taxon>Sporolactobacillaceae</taxon>
        <taxon>Pullulanibacillus</taxon>
    </lineage>
</organism>
<sequence>MTVESTRHYYRDYAQYQSHGSVEQLNESIRAHLFEHKASLTKSAVAIFKLLGRYSCVFPGVSWLKCATIGKYADKSDKTVRTALKALEDCGMIKRIATQRKQGGRGHYVYIITRKELPEEITGRPIAEKPHDSTDKKAVELKETLKNTVDKKDVRNAHNLDESFTPSHIHNAFTKACKPFFGAYRIYRLWGTVKAAYAKSALEIPLEHVMDTVIQAFKESVFAFKVGRVKGELGGYFYGALRGMLAVIRRKEVAETRRAYDWLAQG</sequence>
<dbReference type="AlphaFoldDB" id="A0A8J2ZYE2"/>
<evidence type="ECO:0008006" key="3">
    <source>
        <dbReference type="Google" id="ProtNLM"/>
    </source>
</evidence>
<evidence type="ECO:0000313" key="1">
    <source>
        <dbReference type="EMBL" id="GGH85102.1"/>
    </source>
</evidence>
<proteinExistence type="predicted"/>
<keyword evidence="2" id="KW-1185">Reference proteome</keyword>
<reference evidence="1" key="1">
    <citation type="journal article" date="2014" name="Int. J. Syst. Evol. Microbiol.">
        <title>Complete genome sequence of Corynebacterium casei LMG S-19264T (=DSM 44701T), isolated from a smear-ripened cheese.</title>
        <authorList>
            <consortium name="US DOE Joint Genome Institute (JGI-PGF)"/>
            <person name="Walter F."/>
            <person name="Albersmeier A."/>
            <person name="Kalinowski J."/>
            <person name="Ruckert C."/>
        </authorList>
    </citation>
    <scope>NUCLEOTIDE SEQUENCE</scope>
    <source>
        <strain evidence="1">CGMCC 1.12777</strain>
    </source>
</reference>
<dbReference type="InterPro" id="IPR036388">
    <property type="entry name" value="WH-like_DNA-bd_sf"/>
</dbReference>
<dbReference type="RefSeq" id="WP_188498174.1">
    <property type="nucleotide sequence ID" value="NZ_BMFV01000025.1"/>
</dbReference>
<reference evidence="1" key="2">
    <citation type="submission" date="2020-09" db="EMBL/GenBank/DDBJ databases">
        <authorList>
            <person name="Sun Q."/>
            <person name="Zhou Y."/>
        </authorList>
    </citation>
    <scope>NUCLEOTIDE SEQUENCE</scope>
    <source>
        <strain evidence="1">CGMCC 1.12777</strain>
    </source>
</reference>
<protein>
    <recommendedName>
        <fullName evidence="3">Helix-turn-helix domain-containing protein</fullName>
    </recommendedName>
</protein>
<gene>
    <name evidence="1" type="ORF">GCM10007096_29710</name>
</gene>
<dbReference type="EMBL" id="BMFV01000025">
    <property type="protein sequence ID" value="GGH85102.1"/>
    <property type="molecule type" value="Genomic_DNA"/>
</dbReference>
<evidence type="ECO:0000313" key="2">
    <source>
        <dbReference type="Proteomes" id="UP000656813"/>
    </source>
</evidence>
<name>A0A8J2ZYE2_9BACL</name>
<accession>A0A8J2ZYE2</accession>